<feature type="domain" description="CRISPR type III-associated protein" evidence="2">
    <location>
        <begin position="152"/>
        <end position="324"/>
    </location>
</feature>
<dbReference type="PANTHER" id="PTHR39965">
    <property type="entry name" value="CRISPR SYSTEM CMR SUBUNIT CMR6"/>
    <property type="match status" value="1"/>
</dbReference>
<gene>
    <name evidence="3" type="ORF">SAMN02744040_02290</name>
</gene>
<dbReference type="GO" id="GO:0051607">
    <property type="term" value="P:defense response to virus"/>
    <property type="evidence" value="ECO:0007669"/>
    <property type="project" value="UniProtKB-KW"/>
</dbReference>
<dbReference type="OrthoDB" id="9813956at2"/>
<name>A0A1M5TSZ4_9FIRM</name>
<protein>
    <submittedName>
        <fullName evidence="3">RAMP superfamily protein</fullName>
    </submittedName>
</protein>
<dbReference type="InterPro" id="IPR005537">
    <property type="entry name" value="RAMP_III_fam"/>
</dbReference>
<dbReference type="InterPro" id="IPR010172">
    <property type="entry name" value="CRISPR-assoc_prot_TM1791"/>
</dbReference>
<dbReference type="Pfam" id="PF03787">
    <property type="entry name" value="RAMPs"/>
    <property type="match status" value="1"/>
</dbReference>
<evidence type="ECO:0000259" key="2">
    <source>
        <dbReference type="Pfam" id="PF03787"/>
    </source>
</evidence>
<dbReference type="AlphaFoldDB" id="A0A1M5TSZ4"/>
<evidence type="ECO:0000313" key="3">
    <source>
        <dbReference type="EMBL" id="SHH53897.1"/>
    </source>
</evidence>
<dbReference type="Proteomes" id="UP000242520">
    <property type="component" value="Unassembled WGS sequence"/>
</dbReference>
<accession>A0A1M5TSZ4</accession>
<organism evidence="3 4">
    <name type="scientific">Tepidibacter thalassicus DSM 15285</name>
    <dbReference type="NCBI Taxonomy" id="1123350"/>
    <lineage>
        <taxon>Bacteria</taxon>
        <taxon>Bacillati</taxon>
        <taxon>Bacillota</taxon>
        <taxon>Clostridia</taxon>
        <taxon>Peptostreptococcales</taxon>
        <taxon>Peptostreptococcaceae</taxon>
        <taxon>Tepidibacter</taxon>
    </lineage>
</organism>
<evidence type="ECO:0000256" key="1">
    <source>
        <dbReference type="ARBA" id="ARBA00023118"/>
    </source>
</evidence>
<dbReference type="EMBL" id="FQXH01000042">
    <property type="protein sequence ID" value="SHH53897.1"/>
    <property type="molecule type" value="Genomic_DNA"/>
</dbReference>
<keyword evidence="4" id="KW-1185">Reference proteome</keyword>
<dbReference type="PANTHER" id="PTHR39965:SF1">
    <property type="entry name" value="CRISPR SYSTEM CMR SUBUNIT CMR6"/>
    <property type="match status" value="1"/>
</dbReference>
<dbReference type="STRING" id="1123350.SAMN02744040_02290"/>
<reference evidence="4" key="1">
    <citation type="submission" date="2016-11" db="EMBL/GenBank/DDBJ databases">
        <authorList>
            <person name="Varghese N."/>
            <person name="Submissions S."/>
        </authorList>
    </citation>
    <scope>NUCLEOTIDE SEQUENCE [LARGE SCALE GENOMIC DNA]</scope>
    <source>
        <strain evidence="4">DSM 15285</strain>
    </source>
</reference>
<evidence type="ECO:0000313" key="4">
    <source>
        <dbReference type="Proteomes" id="UP000242520"/>
    </source>
</evidence>
<dbReference type="RefSeq" id="WP_072726509.1">
    <property type="nucleotide sequence ID" value="NZ_FQXH01000042.1"/>
</dbReference>
<dbReference type="NCBIfam" id="TIGR01898">
    <property type="entry name" value="cas_TM1791_cmr6"/>
    <property type="match status" value="1"/>
</dbReference>
<sequence>MVNIKELLDNKIKKKLEKEYGIKEQDDKKKNKNTKTKQILKENYLYLNMKCYRNCDVNKNKDIKDKEKEVKKNSLCKNIKIPTINGKKEIENFNLMYNKLLYYNCKKDKVKPCNLTVETITYYDEKISKYLRNKTSMLTNLGYKKIIKNLTISLYSSMVIGLGEVSVWETSIKLDYLYGIPYIPASTIKGAYRNFMENDYMLYKKDRSKKVYYDDIIDKLFGTEEKEGKLIFTDIYPEKGFKIAKDIINPHYSDYYSENKAPMDDKKPKPIFFITIKEAKFKFNLFIKEEVCKDVEKIIRNSFSKFLDNEALGAKKAVGYGYFEVEGSNDDGKED</sequence>
<keyword evidence="1" id="KW-0051">Antiviral defense</keyword>
<proteinExistence type="predicted"/>